<dbReference type="OrthoDB" id="3189402at2"/>
<dbReference type="InterPro" id="IPR029066">
    <property type="entry name" value="PLP-binding_barrel"/>
</dbReference>
<dbReference type="AlphaFoldDB" id="A0A5C1QFZ5"/>
<gene>
    <name evidence="3" type="ORF">EW093_12630</name>
</gene>
<sequence length="419" mass="47352">MYIDNILKNNERMVEITMELHQKGEIPVNSWVINLDQVAKNAKALSSSAKKNGLSTYLMSKQHNRNPYINALAIKMGLNKIVAVDFQGALACRDYNIPLGHVGHLNQIPKHLIEEVLKLKPEVFTVYNIEHALWIDLCCKKLGYKQDILIRVYNNEDYVFDGQEGGFHVDEIETFINQISGLKNINIVGVTAFPCLNYNNTAQEKITPTSNIGAVNRALEILKNSNIDIKQVNMPGNTSSSEMEILKKLGATHVEPGNAVIGTSPSHAFYQDLAESTAILYLSEISHKYKDRYYAYGGGCYHTNYSDKMFTFVGSKWAETKKQGMVLYNHSIVQDIDYHMQLIPNKNQKIEIGDSVIGAYRTQMHMTRSYQVAISGISGERPLKVHYILDNGRNPLNSRLQPVKHIDVINDIDKLLESY</sequence>
<accession>A0A5C1QFZ5</accession>
<dbReference type="EMBL" id="CP035807">
    <property type="protein sequence ID" value="QEN05524.1"/>
    <property type="molecule type" value="Genomic_DNA"/>
</dbReference>
<evidence type="ECO:0000313" key="4">
    <source>
        <dbReference type="Proteomes" id="UP000323824"/>
    </source>
</evidence>
<dbReference type="Pfam" id="PF21279">
    <property type="entry name" value="YhfX-like_C"/>
    <property type="match status" value="1"/>
</dbReference>
<protein>
    <submittedName>
        <fullName evidence="3">Uncharacterized protein</fullName>
    </submittedName>
</protein>
<reference evidence="3 4" key="1">
    <citation type="submission" date="2019-02" db="EMBL/GenBank/DDBJ databases">
        <authorList>
            <person name="Fomenkov A."/>
            <person name="Dubinina G."/>
            <person name="Grabovich M."/>
            <person name="Vincze T."/>
            <person name="Roberts R.J."/>
        </authorList>
    </citation>
    <scope>NUCLEOTIDE SEQUENCE [LARGE SCALE GENOMIC DNA]</scope>
    <source>
        <strain evidence="3 4">P</strain>
    </source>
</reference>
<dbReference type="Gene3D" id="2.40.37.30">
    <property type="match status" value="2"/>
</dbReference>
<evidence type="ECO:0000259" key="1">
    <source>
        <dbReference type="Pfam" id="PF01168"/>
    </source>
</evidence>
<dbReference type="Proteomes" id="UP000323824">
    <property type="component" value="Chromosome"/>
</dbReference>
<dbReference type="InterPro" id="IPR048449">
    <property type="entry name" value="YhfX-like_C"/>
</dbReference>
<reference evidence="3 4" key="2">
    <citation type="submission" date="2019-09" db="EMBL/GenBank/DDBJ databases">
        <title>Complete Genome Sequence and Methylome Analysis of free living Spirochaetas.</title>
        <authorList>
            <person name="Leshcheva N."/>
            <person name="Mikheeva N."/>
        </authorList>
    </citation>
    <scope>NUCLEOTIDE SEQUENCE [LARGE SCALE GENOMIC DNA]</scope>
    <source>
        <strain evidence="3 4">P</strain>
    </source>
</reference>
<dbReference type="KEGG" id="sper:EW093_12630"/>
<evidence type="ECO:0000313" key="3">
    <source>
        <dbReference type="EMBL" id="QEN05524.1"/>
    </source>
</evidence>
<dbReference type="RefSeq" id="WP_149568762.1">
    <property type="nucleotide sequence ID" value="NZ_CP035807.1"/>
</dbReference>
<dbReference type="Pfam" id="PF01168">
    <property type="entry name" value="Ala_racemase_N"/>
    <property type="match status" value="1"/>
</dbReference>
<dbReference type="SUPFAM" id="SSF51419">
    <property type="entry name" value="PLP-binding barrel"/>
    <property type="match status" value="1"/>
</dbReference>
<feature type="domain" description="YhfX-like C-terminal" evidence="2">
    <location>
        <begin position="280"/>
        <end position="382"/>
    </location>
</feature>
<proteinExistence type="predicted"/>
<organism evidence="3 4">
    <name type="scientific">Thiospirochaeta perfilievii</name>
    <dbReference type="NCBI Taxonomy" id="252967"/>
    <lineage>
        <taxon>Bacteria</taxon>
        <taxon>Pseudomonadati</taxon>
        <taxon>Spirochaetota</taxon>
        <taxon>Spirochaetia</taxon>
        <taxon>Spirochaetales</taxon>
        <taxon>Spirochaetaceae</taxon>
        <taxon>Thiospirochaeta</taxon>
    </lineage>
</organism>
<evidence type="ECO:0000259" key="2">
    <source>
        <dbReference type="Pfam" id="PF21279"/>
    </source>
</evidence>
<feature type="domain" description="Alanine racemase N-terminal" evidence="1">
    <location>
        <begin position="33"/>
        <end position="265"/>
    </location>
</feature>
<keyword evidence="4" id="KW-1185">Reference proteome</keyword>
<dbReference type="InterPro" id="IPR001608">
    <property type="entry name" value="Ala_racemase_N"/>
</dbReference>
<name>A0A5C1QFZ5_9SPIO</name>